<dbReference type="RefSeq" id="WP_166678801.1">
    <property type="nucleotide sequence ID" value="NZ_SOCE01000002.1"/>
</dbReference>
<dbReference type="InterPro" id="IPR015919">
    <property type="entry name" value="Cadherin-like_sf"/>
</dbReference>
<dbReference type="EMBL" id="SOCE01000002">
    <property type="protein sequence ID" value="TDU83675.1"/>
    <property type="molecule type" value="Genomic_DNA"/>
</dbReference>
<feature type="domain" description="Peptidase S53" evidence="5">
    <location>
        <begin position="68"/>
        <end position="405"/>
    </location>
</feature>
<dbReference type="PROSITE" id="PS00138">
    <property type="entry name" value="SUBTILASE_SER"/>
    <property type="match status" value="1"/>
</dbReference>
<keyword evidence="2" id="KW-0378">Hydrolase</keyword>
<feature type="chain" id="PRO_5020489999" evidence="4">
    <location>
        <begin position="26"/>
        <end position="632"/>
    </location>
</feature>
<dbReference type="InterPro" id="IPR013783">
    <property type="entry name" value="Ig-like_fold"/>
</dbReference>
<proteinExistence type="predicted"/>
<dbReference type="Gene3D" id="3.40.50.200">
    <property type="entry name" value="Peptidase S8/S53 domain"/>
    <property type="match status" value="1"/>
</dbReference>
<dbReference type="Pfam" id="PF05345">
    <property type="entry name" value="He_PIG"/>
    <property type="match status" value="1"/>
</dbReference>
<dbReference type="PANTHER" id="PTHR14218">
    <property type="entry name" value="PROTEASE S8 TRIPEPTIDYL PEPTIDASE I CLN2"/>
    <property type="match status" value="1"/>
</dbReference>
<protein>
    <submittedName>
        <fullName evidence="6">Putative Ig domain-containing protein</fullName>
    </submittedName>
</protein>
<keyword evidence="4" id="KW-0732">Signal</keyword>
<reference evidence="6 7" key="1">
    <citation type="submission" date="2019-03" db="EMBL/GenBank/DDBJ databases">
        <title>Genomic Encyclopedia of Type Strains, Phase III (KMG-III): the genomes of soil and plant-associated and newly described type strains.</title>
        <authorList>
            <person name="Whitman W."/>
        </authorList>
    </citation>
    <scope>NUCLEOTIDE SEQUENCE [LARGE SCALE GENOMIC DNA]</scope>
    <source>
        <strain evidence="6 7">VKM Ac-2575</strain>
    </source>
</reference>
<dbReference type="SUPFAM" id="SSF52743">
    <property type="entry name" value="Subtilisin-like"/>
    <property type="match status" value="1"/>
</dbReference>
<dbReference type="GO" id="GO:0006508">
    <property type="term" value="P:proteolysis"/>
    <property type="evidence" value="ECO:0007669"/>
    <property type="project" value="UniProtKB-KW"/>
</dbReference>
<evidence type="ECO:0000313" key="6">
    <source>
        <dbReference type="EMBL" id="TDU83675.1"/>
    </source>
</evidence>
<keyword evidence="3" id="KW-0720">Serine protease</keyword>
<dbReference type="GO" id="GO:0005509">
    <property type="term" value="F:calcium ion binding"/>
    <property type="evidence" value="ECO:0007669"/>
    <property type="project" value="InterPro"/>
</dbReference>
<name>A0A4R7SXF0_9ACTN</name>
<evidence type="ECO:0000256" key="1">
    <source>
        <dbReference type="ARBA" id="ARBA00022670"/>
    </source>
</evidence>
<dbReference type="CDD" id="cd04056">
    <property type="entry name" value="Peptidases_S53"/>
    <property type="match status" value="1"/>
</dbReference>
<organism evidence="6 7">
    <name type="scientific">Kribbella voronezhensis</name>
    <dbReference type="NCBI Taxonomy" id="2512212"/>
    <lineage>
        <taxon>Bacteria</taxon>
        <taxon>Bacillati</taxon>
        <taxon>Actinomycetota</taxon>
        <taxon>Actinomycetes</taxon>
        <taxon>Propionibacteriales</taxon>
        <taxon>Kribbellaceae</taxon>
        <taxon>Kribbella</taxon>
    </lineage>
</organism>
<dbReference type="PROSITE" id="PS51695">
    <property type="entry name" value="SEDOLISIN"/>
    <property type="match status" value="1"/>
</dbReference>
<dbReference type="InterPro" id="IPR023828">
    <property type="entry name" value="Peptidase_S8_Ser-AS"/>
</dbReference>
<sequence>MNSLRRLAVPLALLLVGGTSMVASAEVRETPKVVASCGQKVEPGFFTCFAQRRADLGFRSRAAGTPQGYGPSDLAAAYKLPSATAGRGQRVYIVDAYDSPTAESDLAVYRKQFGLAPCTTDNGCFQKLNQNGKPSPLPAPSQSWAGEISLDLDMVSATCPNCGITLIEADSPSDDLLAAVRTAGKLGAKFVSLSWGGPESGNLVDLDQQYFNPRGIVYAASTGDYDYDAGVSYPASSTATTAIGGTSLTKDDSARGWTETVWNNEPGHGTGSGCSAEIVKPSWQSVIPAAVCPKRAIADISAVADPATGVAVYQATGGNGWAVYGGTSAAAPIVAATYALAGDPSPSSHPASYPYDRTGNLNDVVQGNNGECAPARLCTARAGWDGPTGLGTPNGVGALTSPTGANRITLTAPVQKFSAVGDVVLQQVRATDSGHRRVRFTATDLPAGLRIDASTGIIFGRPTQPHTHSTTVTATDSTGARGNTVISWVVSTRSGSRGVVNGDFESGTGGWTQSTDVIREDGQYSNHGLGYAWLGGRDTASTDSLTQQVKVPFIGHPSLRFAVRINGQNATDVLQVTVDGKTIRTFTGARTSPRYVAQSLDLTPYRGRSITVAWTSSTETPTTFLLDDISIS</sequence>
<keyword evidence="7" id="KW-1185">Reference proteome</keyword>
<feature type="signal peptide" evidence="4">
    <location>
        <begin position="1"/>
        <end position="25"/>
    </location>
</feature>
<dbReference type="Proteomes" id="UP000295151">
    <property type="component" value="Unassembled WGS sequence"/>
</dbReference>
<dbReference type="Gene3D" id="2.60.120.260">
    <property type="entry name" value="Galactose-binding domain-like"/>
    <property type="match status" value="1"/>
</dbReference>
<dbReference type="GO" id="GO:0008240">
    <property type="term" value="F:tripeptidyl-peptidase activity"/>
    <property type="evidence" value="ECO:0007669"/>
    <property type="project" value="TreeGrafter"/>
</dbReference>
<dbReference type="PANTHER" id="PTHR14218:SF15">
    <property type="entry name" value="TRIPEPTIDYL-PEPTIDASE 1"/>
    <property type="match status" value="1"/>
</dbReference>
<evidence type="ECO:0000259" key="5">
    <source>
        <dbReference type="PROSITE" id="PS51695"/>
    </source>
</evidence>
<dbReference type="AlphaFoldDB" id="A0A4R7SXF0"/>
<dbReference type="InterPro" id="IPR030400">
    <property type="entry name" value="Sedolisin_dom"/>
</dbReference>
<evidence type="ECO:0000313" key="7">
    <source>
        <dbReference type="Proteomes" id="UP000295151"/>
    </source>
</evidence>
<dbReference type="GO" id="GO:0016020">
    <property type="term" value="C:membrane"/>
    <property type="evidence" value="ECO:0007669"/>
    <property type="project" value="InterPro"/>
</dbReference>
<gene>
    <name evidence="6" type="ORF">EV138_6139</name>
</gene>
<accession>A0A4R7SXF0</accession>
<dbReference type="Gene3D" id="2.60.40.10">
    <property type="entry name" value="Immunoglobulins"/>
    <property type="match status" value="1"/>
</dbReference>
<evidence type="ECO:0000256" key="3">
    <source>
        <dbReference type="ARBA" id="ARBA00022825"/>
    </source>
</evidence>
<dbReference type="InterPro" id="IPR036852">
    <property type="entry name" value="Peptidase_S8/S53_dom_sf"/>
</dbReference>
<dbReference type="GO" id="GO:0004252">
    <property type="term" value="F:serine-type endopeptidase activity"/>
    <property type="evidence" value="ECO:0007669"/>
    <property type="project" value="InterPro"/>
</dbReference>
<dbReference type="InterPro" id="IPR050819">
    <property type="entry name" value="Tripeptidyl-peptidase_I"/>
</dbReference>
<evidence type="ECO:0000256" key="2">
    <source>
        <dbReference type="ARBA" id="ARBA00022801"/>
    </source>
</evidence>
<dbReference type="GO" id="GO:0005975">
    <property type="term" value="P:carbohydrate metabolic process"/>
    <property type="evidence" value="ECO:0007669"/>
    <property type="project" value="UniProtKB-ARBA"/>
</dbReference>
<keyword evidence="1" id="KW-0645">Protease</keyword>
<evidence type="ECO:0000256" key="4">
    <source>
        <dbReference type="SAM" id="SignalP"/>
    </source>
</evidence>
<comment type="caution">
    <text evidence="6">The sequence shown here is derived from an EMBL/GenBank/DDBJ whole genome shotgun (WGS) entry which is preliminary data.</text>
</comment>
<dbReference type="SUPFAM" id="SSF49313">
    <property type="entry name" value="Cadherin-like"/>
    <property type="match status" value="1"/>
</dbReference>